<evidence type="ECO:0000256" key="5">
    <source>
        <dbReference type="ARBA" id="ARBA00023136"/>
    </source>
</evidence>
<dbReference type="GO" id="GO:0004930">
    <property type="term" value="F:G protein-coupled receptor activity"/>
    <property type="evidence" value="ECO:0000318"/>
    <property type="project" value="GO_Central"/>
</dbReference>
<dbReference type="eggNOG" id="KOG3656">
    <property type="taxonomic scope" value="Eukaryota"/>
</dbReference>
<dbReference type="OMA" id="RTIVIIW"/>
<feature type="transmembrane region" description="Helical" evidence="9">
    <location>
        <begin position="248"/>
        <end position="273"/>
    </location>
</feature>
<dbReference type="KEGG" id="tad:TRIADDRAFT_56543"/>
<dbReference type="RefSeq" id="XP_002112481.1">
    <property type="nucleotide sequence ID" value="XM_002112445.1"/>
</dbReference>
<evidence type="ECO:0000256" key="2">
    <source>
        <dbReference type="ARBA" id="ARBA00022692"/>
    </source>
</evidence>
<feature type="transmembrane region" description="Helical" evidence="9">
    <location>
        <begin position="67"/>
        <end position="87"/>
    </location>
</feature>
<keyword evidence="3 9" id="KW-1133">Transmembrane helix</keyword>
<evidence type="ECO:0000313" key="11">
    <source>
        <dbReference type="EMBL" id="EDV24591.1"/>
    </source>
</evidence>
<dbReference type="Pfam" id="PF00001">
    <property type="entry name" value="7tm_1"/>
    <property type="match status" value="1"/>
</dbReference>
<dbReference type="EMBL" id="DS985245">
    <property type="protein sequence ID" value="EDV24591.1"/>
    <property type="molecule type" value="Genomic_DNA"/>
</dbReference>
<keyword evidence="5 9" id="KW-0472">Membrane</keyword>
<dbReference type="InParanoid" id="B3RYF8"/>
<reference evidence="11 12" key="1">
    <citation type="journal article" date="2008" name="Nature">
        <title>The Trichoplax genome and the nature of placozoans.</title>
        <authorList>
            <person name="Srivastava M."/>
            <person name="Begovic E."/>
            <person name="Chapman J."/>
            <person name="Putnam N.H."/>
            <person name="Hellsten U."/>
            <person name="Kawashima T."/>
            <person name="Kuo A."/>
            <person name="Mitros T."/>
            <person name="Salamov A."/>
            <person name="Carpenter M.L."/>
            <person name="Signorovitch A.Y."/>
            <person name="Moreno M.A."/>
            <person name="Kamm K."/>
            <person name="Grimwood J."/>
            <person name="Schmutz J."/>
            <person name="Shapiro H."/>
            <person name="Grigoriev I.V."/>
            <person name="Buss L.W."/>
            <person name="Schierwater B."/>
            <person name="Dellaporta S.L."/>
            <person name="Rokhsar D.S."/>
        </authorList>
    </citation>
    <scope>NUCLEOTIDE SEQUENCE [LARGE SCALE GENOMIC DNA]</scope>
    <source>
        <strain evidence="11 12">Grell-BS-1999</strain>
    </source>
</reference>
<dbReference type="SUPFAM" id="SSF81321">
    <property type="entry name" value="Family A G protein-coupled receptor-like"/>
    <property type="match status" value="1"/>
</dbReference>
<dbReference type="PhylomeDB" id="B3RYF8"/>
<evidence type="ECO:0000259" key="10">
    <source>
        <dbReference type="PROSITE" id="PS50262"/>
    </source>
</evidence>
<dbReference type="SMART" id="SM01381">
    <property type="entry name" value="7TM_GPCR_Srsx"/>
    <property type="match status" value="1"/>
</dbReference>
<feature type="transmembrane region" description="Helical" evidence="9">
    <location>
        <begin position="146"/>
        <end position="166"/>
    </location>
</feature>
<dbReference type="OrthoDB" id="5951059at2759"/>
<sequence length="424" mass="49207">MGHQNNSLFLQVKATPTPPSIIGVQNWEFVCFTILYSITFILSLFGNSIMIISIIRNKTKNMRGATNYFIANLAFSDLLIAIFVIPYRYNEFIFKRWQLGRLLCALLPTIEKSLFTVSILQILAIAYARHRIVVFPFKKALTKRRAAIIIFLVWIVAISGAIPVTVKMHYDNIFTTKRALYCAPWWSFAYQRIYYRVLFFLNAVPMFITFGIYGHVYYVMRRRTRRNNSINSHNPATAASHRSILKMLLVMLLLSSLCWIPYGSMIFVLSLVILRHPKLTLILSFLKWLAVFNCCHNPFVCWIFSQNYRQEMIYVITCDKRISVFDRRRPDRFTTSASTQSKSIMLSSQRSKSGSFKLSRRTLSFFGSFRRQSNQQNKSNNDANGNQQQIPSRQVQKPLQNLTNCLSSPLMQSKEAMGNLTYTR</sequence>
<dbReference type="AlphaFoldDB" id="B3RYF8"/>
<name>B3RYF8_TRIAD</name>
<organism evidence="11 12">
    <name type="scientific">Trichoplax adhaerens</name>
    <name type="common">Trichoplax reptans</name>
    <dbReference type="NCBI Taxonomy" id="10228"/>
    <lineage>
        <taxon>Eukaryota</taxon>
        <taxon>Metazoa</taxon>
        <taxon>Placozoa</taxon>
        <taxon>Uniplacotomia</taxon>
        <taxon>Trichoplacea</taxon>
        <taxon>Trichoplacidae</taxon>
        <taxon>Trichoplax</taxon>
    </lineage>
</organism>
<dbReference type="STRING" id="10228.B3RYF8"/>
<feature type="transmembrane region" description="Helical" evidence="9">
    <location>
        <begin position="193"/>
        <end position="219"/>
    </location>
</feature>
<dbReference type="HOGENOM" id="CLU_647839_0_0_1"/>
<dbReference type="InterPro" id="IPR017452">
    <property type="entry name" value="GPCR_Rhodpsn_7TM"/>
</dbReference>
<evidence type="ECO:0000256" key="7">
    <source>
        <dbReference type="ARBA" id="ARBA00023224"/>
    </source>
</evidence>
<evidence type="ECO:0000256" key="6">
    <source>
        <dbReference type="ARBA" id="ARBA00023170"/>
    </source>
</evidence>
<dbReference type="PANTHER" id="PTHR45695">
    <property type="entry name" value="LEUCOKININ RECEPTOR-RELATED"/>
    <property type="match status" value="1"/>
</dbReference>
<dbReference type="Gene3D" id="1.20.1070.10">
    <property type="entry name" value="Rhodopsin 7-helix transmembrane proteins"/>
    <property type="match status" value="1"/>
</dbReference>
<dbReference type="GO" id="GO:0007186">
    <property type="term" value="P:G protein-coupled receptor signaling pathway"/>
    <property type="evidence" value="ECO:0000318"/>
    <property type="project" value="GO_Central"/>
</dbReference>
<dbReference type="CDD" id="cd00637">
    <property type="entry name" value="7tm_classA_rhodopsin-like"/>
    <property type="match status" value="1"/>
</dbReference>
<evidence type="ECO:0000256" key="9">
    <source>
        <dbReference type="SAM" id="Phobius"/>
    </source>
</evidence>
<dbReference type="PANTHER" id="PTHR45695:SF9">
    <property type="entry name" value="LEUCOKININ RECEPTOR"/>
    <property type="match status" value="1"/>
</dbReference>
<feature type="compositionally biased region" description="Low complexity" evidence="8">
    <location>
        <begin position="373"/>
        <end position="388"/>
    </location>
</feature>
<feature type="transmembrane region" description="Helical" evidence="9">
    <location>
        <begin position="34"/>
        <end position="55"/>
    </location>
</feature>
<protein>
    <recommendedName>
        <fullName evidence="10">G-protein coupled receptors family 1 profile domain-containing protein</fullName>
    </recommendedName>
</protein>
<feature type="domain" description="G-protein coupled receptors family 1 profile" evidence="10">
    <location>
        <begin position="46"/>
        <end position="301"/>
    </location>
</feature>
<keyword evidence="12" id="KW-1185">Reference proteome</keyword>
<evidence type="ECO:0000313" key="12">
    <source>
        <dbReference type="Proteomes" id="UP000009022"/>
    </source>
</evidence>
<keyword evidence="6" id="KW-0675">Receptor</keyword>
<dbReference type="CTD" id="6753694"/>
<feature type="transmembrane region" description="Helical" evidence="9">
    <location>
        <begin position="99"/>
        <end position="125"/>
    </location>
</feature>
<gene>
    <name evidence="11" type="ORF">TRIADDRAFT_56543</name>
</gene>
<evidence type="ECO:0000256" key="3">
    <source>
        <dbReference type="ARBA" id="ARBA00022989"/>
    </source>
</evidence>
<evidence type="ECO:0000256" key="4">
    <source>
        <dbReference type="ARBA" id="ARBA00023040"/>
    </source>
</evidence>
<dbReference type="PRINTS" id="PR00237">
    <property type="entry name" value="GPCRRHODOPSN"/>
</dbReference>
<dbReference type="InterPro" id="IPR000276">
    <property type="entry name" value="GPCR_Rhodpsn"/>
</dbReference>
<keyword evidence="4" id="KW-0297">G-protein coupled receptor</keyword>
<evidence type="ECO:0000256" key="8">
    <source>
        <dbReference type="SAM" id="MobiDB-lite"/>
    </source>
</evidence>
<evidence type="ECO:0000256" key="1">
    <source>
        <dbReference type="ARBA" id="ARBA00004141"/>
    </source>
</evidence>
<keyword evidence="2 9" id="KW-0812">Transmembrane</keyword>
<keyword evidence="7" id="KW-0807">Transducer</keyword>
<dbReference type="GeneID" id="6753694"/>
<feature type="region of interest" description="Disordered" evidence="8">
    <location>
        <begin position="373"/>
        <end position="397"/>
    </location>
</feature>
<comment type="subcellular location">
    <subcellularLocation>
        <location evidence="1">Membrane</location>
        <topology evidence="1">Multi-pass membrane protein</topology>
    </subcellularLocation>
</comment>
<dbReference type="GO" id="GO:0005886">
    <property type="term" value="C:plasma membrane"/>
    <property type="evidence" value="ECO:0000318"/>
    <property type="project" value="GO_Central"/>
</dbReference>
<dbReference type="Proteomes" id="UP000009022">
    <property type="component" value="Unassembled WGS sequence"/>
</dbReference>
<dbReference type="PROSITE" id="PS50262">
    <property type="entry name" value="G_PROTEIN_RECEP_F1_2"/>
    <property type="match status" value="1"/>
</dbReference>
<accession>B3RYF8</accession>
<proteinExistence type="predicted"/>